<dbReference type="EMBL" id="JAWZYT010000612">
    <property type="protein sequence ID" value="KAK4321148.1"/>
    <property type="molecule type" value="Genomic_DNA"/>
</dbReference>
<comment type="caution">
    <text evidence="1">The sequence shown here is derived from an EMBL/GenBank/DDBJ whole genome shotgun (WGS) entry which is preliminary data.</text>
</comment>
<name>A0AAE1Q7R1_9EUCA</name>
<dbReference type="Proteomes" id="UP001292094">
    <property type="component" value="Unassembled WGS sequence"/>
</dbReference>
<organism evidence="1 2">
    <name type="scientific">Petrolisthes manimaculis</name>
    <dbReference type="NCBI Taxonomy" id="1843537"/>
    <lineage>
        <taxon>Eukaryota</taxon>
        <taxon>Metazoa</taxon>
        <taxon>Ecdysozoa</taxon>
        <taxon>Arthropoda</taxon>
        <taxon>Crustacea</taxon>
        <taxon>Multicrustacea</taxon>
        <taxon>Malacostraca</taxon>
        <taxon>Eumalacostraca</taxon>
        <taxon>Eucarida</taxon>
        <taxon>Decapoda</taxon>
        <taxon>Pleocyemata</taxon>
        <taxon>Anomura</taxon>
        <taxon>Galatheoidea</taxon>
        <taxon>Porcellanidae</taxon>
        <taxon>Petrolisthes</taxon>
    </lineage>
</organism>
<evidence type="ECO:0000313" key="2">
    <source>
        <dbReference type="Proteomes" id="UP001292094"/>
    </source>
</evidence>
<proteinExistence type="predicted"/>
<accession>A0AAE1Q7R1</accession>
<keyword evidence="2" id="KW-1185">Reference proteome</keyword>
<gene>
    <name evidence="1" type="ORF">Pmani_008023</name>
</gene>
<evidence type="ECO:0000313" key="1">
    <source>
        <dbReference type="EMBL" id="KAK4321148.1"/>
    </source>
</evidence>
<dbReference type="AlphaFoldDB" id="A0AAE1Q7R1"/>
<reference evidence="1" key="1">
    <citation type="submission" date="2023-11" db="EMBL/GenBank/DDBJ databases">
        <title>Genome assemblies of two species of porcelain crab, Petrolisthes cinctipes and Petrolisthes manimaculis (Anomura: Porcellanidae).</title>
        <authorList>
            <person name="Angst P."/>
        </authorList>
    </citation>
    <scope>NUCLEOTIDE SEQUENCE</scope>
    <source>
        <strain evidence="1">PB745_02</strain>
        <tissue evidence="1">Gill</tissue>
    </source>
</reference>
<protein>
    <submittedName>
        <fullName evidence="1">Uncharacterized protein</fullName>
    </submittedName>
</protein>
<sequence length="108" mass="12195">MCAVWEERYGYYFDWSLALKIVVNWQFLDGDFDFLKLLCGDARNKGCGGDARNKGCGGDARNKGCGGDARNKGCGGDVTGTRRWFGRYEILWWRLVGDLGCLIKIVIW</sequence>